<dbReference type="Proteomes" id="UP000762676">
    <property type="component" value="Unassembled WGS sequence"/>
</dbReference>
<evidence type="ECO:0000313" key="1">
    <source>
        <dbReference type="EMBL" id="GFS12963.1"/>
    </source>
</evidence>
<name>A0AAV4IQX9_9GAST</name>
<protein>
    <submittedName>
        <fullName evidence="1">Ribosomal protein S6 kinase</fullName>
    </submittedName>
</protein>
<gene>
    <name evidence="1" type="ORF">ElyMa_001385400</name>
</gene>
<organism evidence="1 2">
    <name type="scientific">Elysia marginata</name>
    <dbReference type="NCBI Taxonomy" id="1093978"/>
    <lineage>
        <taxon>Eukaryota</taxon>
        <taxon>Metazoa</taxon>
        <taxon>Spiralia</taxon>
        <taxon>Lophotrochozoa</taxon>
        <taxon>Mollusca</taxon>
        <taxon>Gastropoda</taxon>
        <taxon>Heterobranchia</taxon>
        <taxon>Euthyneura</taxon>
        <taxon>Panpulmonata</taxon>
        <taxon>Sacoglossa</taxon>
        <taxon>Placobranchoidea</taxon>
        <taxon>Plakobranchidae</taxon>
        <taxon>Elysia</taxon>
    </lineage>
</organism>
<keyword evidence="2" id="KW-1185">Reference proteome</keyword>
<proteinExistence type="predicted"/>
<dbReference type="EMBL" id="BMAT01002740">
    <property type="protein sequence ID" value="GFS12963.1"/>
    <property type="molecule type" value="Genomic_DNA"/>
</dbReference>
<dbReference type="AlphaFoldDB" id="A0AAV4IQX9"/>
<dbReference type="GO" id="GO:0016301">
    <property type="term" value="F:kinase activity"/>
    <property type="evidence" value="ECO:0007669"/>
    <property type="project" value="UniProtKB-KW"/>
</dbReference>
<keyword evidence="1" id="KW-0808">Transferase</keyword>
<evidence type="ECO:0000313" key="2">
    <source>
        <dbReference type="Proteomes" id="UP000762676"/>
    </source>
</evidence>
<sequence>MAGVFDLELTEDGGRAEELSDEEYFEADETGRQQGTAKIAAVDPLISRALRQITAVPRSISSPAMPLAVDQSAMKWPADE</sequence>
<keyword evidence="1" id="KW-0418">Kinase</keyword>
<reference evidence="1 2" key="1">
    <citation type="journal article" date="2021" name="Elife">
        <title>Chloroplast acquisition without the gene transfer in kleptoplastic sea slugs, Plakobranchus ocellatus.</title>
        <authorList>
            <person name="Maeda T."/>
            <person name="Takahashi S."/>
            <person name="Yoshida T."/>
            <person name="Shimamura S."/>
            <person name="Takaki Y."/>
            <person name="Nagai Y."/>
            <person name="Toyoda A."/>
            <person name="Suzuki Y."/>
            <person name="Arimoto A."/>
            <person name="Ishii H."/>
            <person name="Satoh N."/>
            <person name="Nishiyama T."/>
            <person name="Hasebe M."/>
            <person name="Maruyama T."/>
            <person name="Minagawa J."/>
            <person name="Obokata J."/>
            <person name="Shigenobu S."/>
        </authorList>
    </citation>
    <scope>NUCLEOTIDE SEQUENCE [LARGE SCALE GENOMIC DNA]</scope>
</reference>
<accession>A0AAV4IQX9</accession>
<comment type="caution">
    <text evidence="1">The sequence shown here is derived from an EMBL/GenBank/DDBJ whole genome shotgun (WGS) entry which is preliminary data.</text>
</comment>